<proteinExistence type="inferred from homology"/>
<name>A0AAE3ALF4_9FIRM</name>
<evidence type="ECO:0000256" key="5">
    <source>
        <dbReference type="ARBA" id="ARBA00022741"/>
    </source>
</evidence>
<evidence type="ECO:0000256" key="7">
    <source>
        <dbReference type="ARBA" id="ARBA00022840"/>
    </source>
</evidence>
<comment type="caution">
    <text evidence="11">The sequence shown here is derived from an EMBL/GenBank/DDBJ whole genome shotgun (WGS) entry which is preliminary data.</text>
</comment>
<evidence type="ECO:0000313" key="12">
    <source>
        <dbReference type="Proteomes" id="UP001199424"/>
    </source>
</evidence>
<dbReference type="CDD" id="cd04250">
    <property type="entry name" value="AAK_NAGK-C"/>
    <property type="match status" value="1"/>
</dbReference>
<dbReference type="SUPFAM" id="SSF53633">
    <property type="entry name" value="Carbamate kinase-like"/>
    <property type="match status" value="1"/>
</dbReference>
<dbReference type="InterPro" id="IPR001057">
    <property type="entry name" value="Glu/AcGlu_kinase"/>
</dbReference>
<evidence type="ECO:0000256" key="8">
    <source>
        <dbReference type="ARBA" id="ARBA00048141"/>
    </source>
</evidence>
<dbReference type="GO" id="GO:0005524">
    <property type="term" value="F:ATP binding"/>
    <property type="evidence" value="ECO:0007669"/>
    <property type="project" value="UniProtKB-UniRule"/>
</dbReference>
<organism evidence="11 12">
    <name type="scientific">Hominenteromicrobium mulieris</name>
    <dbReference type="NCBI Taxonomy" id="2885357"/>
    <lineage>
        <taxon>Bacteria</taxon>
        <taxon>Bacillati</taxon>
        <taxon>Bacillota</taxon>
        <taxon>Clostridia</taxon>
        <taxon>Eubacteriales</taxon>
        <taxon>Oscillospiraceae</taxon>
        <taxon>Hominenteromicrobium</taxon>
    </lineage>
</organism>
<comment type="pathway">
    <text evidence="1 9">Amino-acid biosynthesis; L-arginine biosynthesis; N(2)-acetyl-L-ornithine from L-glutamate: step 2/4.</text>
</comment>
<keyword evidence="7 9" id="KW-0067">ATP-binding</keyword>
<dbReference type="Proteomes" id="UP001199424">
    <property type="component" value="Unassembled WGS sequence"/>
</dbReference>
<dbReference type="FunFam" id="3.40.1160.10:FF:000004">
    <property type="entry name" value="Acetylglutamate kinase"/>
    <property type="match status" value="1"/>
</dbReference>
<dbReference type="InterPro" id="IPR004662">
    <property type="entry name" value="AcgluKinase_fam"/>
</dbReference>
<evidence type="ECO:0000256" key="2">
    <source>
        <dbReference type="ARBA" id="ARBA00022571"/>
    </source>
</evidence>
<keyword evidence="6 9" id="KW-0418">Kinase</keyword>
<comment type="function">
    <text evidence="9">Catalyzes the ATP-dependent phosphorylation of N-acetyl-L-glutamate.</text>
</comment>
<feature type="binding site" evidence="9">
    <location>
        <position position="93"/>
    </location>
    <ligand>
        <name>substrate</name>
    </ligand>
</feature>
<dbReference type="PRINTS" id="PR00474">
    <property type="entry name" value="GLU5KINASE"/>
</dbReference>
<comment type="catalytic activity">
    <reaction evidence="8 9">
        <text>N-acetyl-L-glutamate + ATP = N-acetyl-L-glutamyl 5-phosphate + ADP</text>
        <dbReference type="Rhea" id="RHEA:14629"/>
        <dbReference type="ChEBI" id="CHEBI:30616"/>
        <dbReference type="ChEBI" id="CHEBI:44337"/>
        <dbReference type="ChEBI" id="CHEBI:57936"/>
        <dbReference type="ChEBI" id="CHEBI:456216"/>
        <dbReference type="EC" id="2.7.2.8"/>
    </reaction>
</comment>
<protein>
    <recommendedName>
        <fullName evidence="9">Acetylglutamate kinase</fullName>
        <ecNumber evidence="9">2.7.2.8</ecNumber>
    </recommendedName>
    <alternativeName>
        <fullName evidence="9">N-acetyl-L-glutamate 5-phosphotransferase</fullName>
    </alternativeName>
    <alternativeName>
        <fullName evidence="9">NAG kinase</fullName>
        <shortName evidence="9">NAGK</shortName>
    </alternativeName>
</protein>
<reference evidence="11" key="1">
    <citation type="submission" date="2021-10" db="EMBL/GenBank/DDBJ databases">
        <title>Anaerobic single-cell dispensing facilitates the cultivation of human gut bacteria.</title>
        <authorList>
            <person name="Afrizal A."/>
        </authorList>
    </citation>
    <scope>NUCLEOTIDE SEQUENCE</scope>
    <source>
        <strain evidence="11">CLA-AA-H250</strain>
    </source>
</reference>
<evidence type="ECO:0000256" key="1">
    <source>
        <dbReference type="ARBA" id="ARBA00004828"/>
    </source>
</evidence>
<feature type="domain" description="Aspartate/glutamate/uridylate kinase" evidence="10">
    <location>
        <begin position="32"/>
        <end position="269"/>
    </location>
</feature>
<dbReference type="InterPro" id="IPR036393">
    <property type="entry name" value="AceGlu_kinase-like_sf"/>
</dbReference>
<sequence>MSEEKKIGISNSDRAHVLVQAMPYIKRWAGETIVVKYGGNAMINPELKEAVMNDIVLMQLVGVNVVLVHGGGPEISGMLKKIGKESRFVGGMRYTDAETMDIVQQVLAGKVNKDLVQLLENTGGKAVGLCGLDGSMLKADKLPAAEDLGFVGEIREVNTKIVEDAIASGYTPVISTVAAGYHGEVYNINADVAAARIAAELGARKLILMTDIVGLLRDKDDENTLIPVVNVSDVPKLKRDGIISGGMIPKIDCCVEAVRRGVERAHIIDGRTPHSILVELFTDEGIGTMFY</sequence>
<evidence type="ECO:0000256" key="4">
    <source>
        <dbReference type="ARBA" id="ARBA00022679"/>
    </source>
</evidence>
<dbReference type="Pfam" id="PF00696">
    <property type="entry name" value="AA_kinase"/>
    <property type="match status" value="1"/>
</dbReference>
<dbReference type="PANTHER" id="PTHR23342:SF0">
    <property type="entry name" value="N-ACETYLGLUTAMATE SYNTHASE, MITOCHONDRIAL"/>
    <property type="match status" value="1"/>
</dbReference>
<dbReference type="GO" id="GO:0042450">
    <property type="term" value="P:L-arginine biosynthetic process via ornithine"/>
    <property type="evidence" value="ECO:0007669"/>
    <property type="project" value="UniProtKB-UniRule"/>
</dbReference>
<dbReference type="GO" id="GO:0005737">
    <property type="term" value="C:cytoplasm"/>
    <property type="evidence" value="ECO:0007669"/>
    <property type="project" value="UniProtKB-SubCell"/>
</dbReference>
<evidence type="ECO:0000259" key="10">
    <source>
        <dbReference type="Pfam" id="PF00696"/>
    </source>
</evidence>
<feature type="binding site" evidence="9">
    <location>
        <position position="187"/>
    </location>
    <ligand>
        <name>substrate</name>
    </ligand>
</feature>
<dbReference type="Gene3D" id="3.40.1160.10">
    <property type="entry name" value="Acetylglutamate kinase-like"/>
    <property type="match status" value="1"/>
</dbReference>
<keyword evidence="12" id="KW-1185">Reference proteome</keyword>
<feature type="binding site" evidence="9">
    <location>
        <begin position="71"/>
        <end position="72"/>
    </location>
    <ligand>
        <name>substrate</name>
    </ligand>
</feature>
<evidence type="ECO:0000313" key="11">
    <source>
        <dbReference type="EMBL" id="MCC2136915.1"/>
    </source>
</evidence>
<dbReference type="InterPro" id="IPR001048">
    <property type="entry name" value="Asp/Glu/Uridylate_kinase"/>
</dbReference>
<dbReference type="HAMAP" id="MF_00082">
    <property type="entry name" value="ArgB"/>
    <property type="match status" value="1"/>
</dbReference>
<keyword evidence="3 9" id="KW-0028">Amino-acid biosynthesis</keyword>
<dbReference type="InterPro" id="IPR041727">
    <property type="entry name" value="NAGK-C"/>
</dbReference>
<keyword evidence="9" id="KW-0963">Cytoplasm</keyword>
<dbReference type="InterPro" id="IPR037528">
    <property type="entry name" value="ArgB"/>
</dbReference>
<keyword evidence="2 9" id="KW-0055">Arginine biosynthesis</keyword>
<dbReference type="RefSeq" id="WP_308449270.1">
    <property type="nucleotide sequence ID" value="NZ_JAJEQC010000006.1"/>
</dbReference>
<comment type="similarity">
    <text evidence="9">Belongs to the acetylglutamate kinase family. ArgB subfamily.</text>
</comment>
<keyword evidence="5 9" id="KW-0547">Nucleotide-binding</keyword>
<dbReference type="PIRSF" id="PIRSF000728">
    <property type="entry name" value="NAGK"/>
    <property type="match status" value="1"/>
</dbReference>
<dbReference type="PANTHER" id="PTHR23342">
    <property type="entry name" value="N-ACETYLGLUTAMATE SYNTHASE"/>
    <property type="match status" value="1"/>
</dbReference>
<feature type="site" description="Transition state stabilizer" evidence="9">
    <location>
        <position position="250"/>
    </location>
</feature>
<evidence type="ECO:0000256" key="3">
    <source>
        <dbReference type="ARBA" id="ARBA00022605"/>
    </source>
</evidence>
<gene>
    <name evidence="9 11" type="primary">argB</name>
    <name evidence="11" type="ORF">LKD31_07775</name>
</gene>
<dbReference type="EMBL" id="JAJEQC010000006">
    <property type="protein sequence ID" value="MCC2136915.1"/>
    <property type="molecule type" value="Genomic_DNA"/>
</dbReference>
<dbReference type="EC" id="2.7.2.8" evidence="9"/>
<dbReference type="AlphaFoldDB" id="A0AAE3ALF4"/>
<evidence type="ECO:0000256" key="6">
    <source>
        <dbReference type="ARBA" id="ARBA00022777"/>
    </source>
</evidence>
<accession>A0AAE3ALF4</accession>
<feature type="site" description="Transition state stabilizer" evidence="9">
    <location>
        <position position="36"/>
    </location>
</feature>
<keyword evidence="4 9" id="KW-0808">Transferase</keyword>
<evidence type="ECO:0000256" key="9">
    <source>
        <dbReference type="HAMAP-Rule" id="MF_00082"/>
    </source>
</evidence>
<dbReference type="GO" id="GO:0003991">
    <property type="term" value="F:acetylglutamate kinase activity"/>
    <property type="evidence" value="ECO:0007669"/>
    <property type="project" value="UniProtKB-UniRule"/>
</dbReference>
<comment type="subcellular location">
    <subcellularLocation>
        <location evidence="9">Cytoplasm</location>
    </subcellularLocation>
</comment>
<dbReference type="NCBIfam" id="TIGR00761">
    <property type="entry name" value="argB"/>
    <property type="match status" value="1"/>
</dbReference>